<comment type="caution">
    <text evidence="1">The sequence shown here is derived from an EMBL/GenBank/DDBJ whole genome shotgun (WGS) entry which is preliminary data.</text>
</comment>
<dbReference type="Proteomes" id="UP000569951">
    <property type="component" value="Unassembled WGS sequence"/>
</dbReference>
<accession>A0A841HXY3</accession>
<organism evidence="1 2">
    <name type="scientific">Deinobacterium chartae</name>
    <dbReference type="NCBI Taxonomy" id="521158"/>
    <lineage>
        <taxon>Bacteria</taxon>
        <taxon>Thermotogati</taxon>
        <taxon>Deinococcota</taxon>
        <taxon>Deinococci</taxon>
        <taxon>Deinococcales</taxon>
        <taxon>Deinococcaceae</taxon>
        <taxon>Deinobacterium</taxon>
    </lineage>
</organism>
<evidence type="ECO:0000313" key="1">
    <source>
        <dbReference type="EMBL" id="MBB6097504.1"/>
    </source>
</evidence>
<reference evidence="1 2" key="1">
    <citation type="submission" date="2020-08" db="EMBL/GenBank/DDBJ databases">
        <title>Genomic Encyclopedia of Type Strains, Phase IV (KMG-IV): sequencing the most valuable type-strain genomes for metagenomic binning, comparative biology and taxonomic classification.</title>
        <authorList>
            <person name="Goeker M."/>
        </authorList>
    </citation>
    <scope>NUCLEOTIDE SEQUENCE [LARGE SCALE GENOMIC DNA]</scope>
    <source>
        <strain evidence="1 2">DSM 21458</strain>
    </source>
</reference>
<evidence type="ECO:0008006" key="3">
    <source>
        <dbReference type="Google" id="ProtNLM"/>
    </source>
</evidence>
<evidence type="ECO:0000313" key="2">
    <source>
        <dbReference type="Proteomes" id="UP000569951"/>
    </source>
</evidence>
<dbReference type="InterPro" id="IPR036291">
    <property type="entry name" value="NAD(P)-bd_dom_sf"/>
</dbReference>
<dbReference type="Gene3D" id="3.40.50.720">
    <property type="entry name" value="NAD(P)-binding Rossmann-like Domain"/>
    <property type="match status" value="1"/>
</dbReference>
<dbReference type="SUPFAM" id="SSF51735">
    <property type="entry name" value="NAD(P)-binding Rossmann-fold domains"/>
    <property type="match status" value="1"/>
</dbReference>
<sequence length="249" mass="26571">MELGAVGTASSHLAHFARELRGTARLTRALPLPGDPPALPRGVRHCAAPAAFSEGLGGVLLLSRDGREHLEQARPFLEAGLAVFVDKPLACDAASARELLALGRVTSFSTLRFLPEVAALRAQQVPVTEVRTPADPASSYAGRWFLGIHGAELACALQPGLELRAVERHGERLTLRLEGPQGPLALQLDPAADGFELRHAGGVLRLDDSACYRYGARRLEAFFVQGVVPLTAEEMLAPVALLETALRQV</sequence>
<keyword evidence="2" id="KW-1185">Reference proteome</keyword>
<name>A0A841HXY3_9DEIO</name>
<dbReference type="EMBL" id="JACHHG010000003">
    <property type="protein sequence ID" value="MBB6097504.1"/>
    <property type="molecule type" value="Genomic_DNA"/>
</dbReference>
<dbReference type="RefSeq" id="WP_183985016.1">
    <property type="nucleotide sequence ID" value="NZ_JACHHG010000003.1"/>
</dbReference>
<dbReference type="AlphaFoldDB" id="A0A841HXY3"/>
<proteinExistence type="predicted"/>
<gene>
    <name evidence="1" type="ORF">HNR42_000921</name>
</gene>
<dbReference type="Gene3D" id="3.30.360.10">
    <property type="entry name" value="Dihydrodipicolinate Reductase, domain 2"/>
    <property type="match status" value="1"/>
</dbReference>
<protein>
    <recommendedName>
        <fullName evidence="3">Gfo/Idh/MocA-like oxidoreductase N-terminal domain-containing protein</fullName>
    </recommendedName>
</protein>